<evidence type="ECO:0000313" key="2">
    <source>
        <dbReference type="Proteomes" id="UP001430953"/>
    </source>
</evidence>
<accession>A0AAW2GBM4</accession>
<dbReference type="AlphaFoldDB" id="A0AAW2GBM4"/>
<dbReference type="EMBL" id="JADYXP020000005">
    <property type="protein sequence ID" value="KAL0123481.1"/>
    <property type="molecule type" value="Genomic_DNA"/>
</dbReference>
<evidence type="ECO:0000313" key="1">
    <source>
        <dbReference type="EMBL" id="KAL0123481.1"/>
    </source>
</evidence>
<dbReference type="Proteomes" id="UP001430953">
    <property type="component" value="Unassembled WGS sequence"/>
</dbReference>
<sequence>MRARCTGRNCKTALGVARAMRRIIRMENEIFFTAHPKCTNFLDAIGSRKRLRCLAMALRKLRLLYKARRRRRATISPNVTSTTAVPSASREERCSASYVIRNRAITRVVIIVCMRSYLECARVLAVSIFLRR</sequence>
<reference evidence="1 2" key="1">
    <citation type="submission" date="2023-03" db="EMBL/GenBank/DDBJ databases">
        <title>High recombination rates correlate with genetic variation in Cardiocondyla obscurior ants.</title>
        <authorList>
            <person name="Errbii M."/>
        </authorList>
    </citation>
    <scope>NUCLEOTIDE SEQUENCE [LARGE SCALE GENOMIC DNA]</scope>
    <source>
        <strain evidence="1">Alpha-2009</strain>
        <tissue evidence="1">Whole body</tissue>
    </source>
</reference>
<protein>
    <submittedName>
        <fullName evidence="1">Uncharacterized protein</fullName>
    </submittedName>
</protein>
<comment type="caution">
    <text evidence="1">The sequence shown here is derived from an EMBL/GenBank/DDBJ whole genome shotgun (WGS) entry which is preliminary data.</text>
</comment>
<gene>
    <name evidence="1" type="ORF">PUN28_005773</name>
</gene>
<organism evidence="1 2">
    <name type="scientific">Cardiocondyla obscurior</name>
    <dbReference type="NCBI Taxonomy" id="286306"/>
    <lineage>
        <taxon>Eukaryota</taxon>
        <taxon>Metazoa</taxon>
        <taxon>Ecdysozoa</taxon>
        <taxon>Arthropoda</taxon>
        <taxon>Hexapoda</taxon>
        <taxon>Insecta</taxon>
        <taxon>Pterygota</taxon>
        <taxon>Neoptera</taxon>
        <taxon>Endopterygota</taxon>
        <taxon>Hymenoptera</taxon>
        <taxon>Apocrita</taxon>
        <taxon>Aculeata</taxon>
        <taxon>Formicoidea</taxon>
        <taxon>Formicidae</taxon>
        <taxon>Myrmicinae</taxon>
        <taxon>Cardiocondyla</taxon>
    </lineage>
</organism>
<proteinExistence type="predicted"/>
<keyword evidence="2" id="KW-1185">Reference proteome</keyword>
<name>A0AAW2GBM4_9HYME</name>